<proteinExistence type="predicted"/>
<feature type="region of interest" description="Disordered" evidence="7">
    <location>
        <begin position="903"/>
        <end position="1137"/>
    </location>
</feature>
<dbReference type="Pfam" id="PF13499">
    <property type="entry name" value="EF-hand_7"/>
    <property type="match status" value="1"/>
</dbReference>
<comment type="caution">
    <text evidence="11">The sequence shown here is derived from an EMBL/GenBank/DDBJ whole genome shotgun (WGS) entry which is preliminary data.</text>
</comment>
<evidence type="ECO:0000259" key="9">
    <source>
        <dbReference type="PROSITE" id="PS50135"/>
    </source>
</evidence>
<dbReference type="RefSeq" id="XP_066659725.1">
    <property type="nucleotide sequence ID" value="XM_066798725.1"/>
</dbReference>
<evidence type="ECO:0000256" key="4">
    <source>
        <dbReference type="ARBA" id="ARBA00022833"/>
    </source>
</evidence>
<dbReference type="PROSITE" id="PS50135">
    <property type="entry name" value="ZF_ZZ_2"/>
    <property type="match status" value="1"/>
</dbReference>
<reference evidence="11 12" key="1">
    <citation type="submission" date="2024-04" db="EMBL/GenBank/DDBJ databases">
        <title>Phyllosticta paracitricarpa is synonymous to the EU quarantine fungus P. citricarpa based on phylogenomic analyses.</title>
        <authorList>
            <consortium name="Lawrence Berkeley National Laboratory"/>
            <person name="Van ingen-buijs V.A."/>
            <person name="Van westerhoven A.C."/>
            <person name="Haridas S."/>
            <person name="Skiadas P."/>
            <person name="Martin F."/>
            <person name="Groenewald J.Z."/>
            <person name="Crous P.W."/>
            <person name="Seidl M.F."/>
        </authorList>
    </citation>
    <scope>NUCLEOTIDE SEQUENCE [LARGE SCALE GENOMIC DNA]</scope>
    <source>
        <strain evidence="11 12">CPC 17464</strain>
    </source>
</reference>
<evidence type="ECO:0000256" key="8">
    <source>
        <dbReference type="SAM" id="Phobius"/>
    </source>
</evidence>
<dbReference type="Pfam" id="PF00569">
    <property type="entry name" value="ZZ"/>
    <property type="match status" value="1"/>
</dbReference>
<dbReference type="SMART" id="SM00054">
    <property type="entry name" value="EFh"/>
    <property type="match status" value="2"/>
</dbReference>
<dbReference type="Proteomes" id="UP001360953">
    <property type="component" value="Unassembled WGS sequence"/>
</dbReference>
<dbReference type="PANTHER" id="PTHR23055:SF187">
    <property type="entry name" value="EF HAND DOMAIN PROTEIN (AFU_ORTHOLOGUE AFUA_6G07310)"/>
    <property type="match status" value="1"/>
</dbReference>
<accession>A0ABR1MAK3</accession>
<keyword evidence="8" id="KW-0812">Transmembrane</keyword>
<dbReference type="SMART" id="SM00291">
    <property type="entry name" value="ZnF_ZZ"/>
    <property type="match status" value="1"/>
</dbReference>
<keyword evidence="2" id="KW-0677">Repeat</keyword>
<feature type="compositionally biased region" description="Basic residues" evidence="7">
    <location>
        <begin position="51"/>
        <end position="65"/>
    </location>
</feature>
<feature type="compositionally biased region" description="Low complexity" evidence="7">
    <location>
        <begin position="66"/>
        <end position="80"/>
    </location>
</feature>
<keyword evidence="1" id="KW-0479">Metal-binding</keyword>
<organism evidence="11 12">
    <name type="scientific">Phyllosticta citribraziliensis</name>
    <dbReference type="NCBI Taxonomy" id="989973"/>
    <lineage>
        <taxon>Eukaryota</taxon>
        <taxon>Fungi</taxon>
        <taxon>Dikarya</taxon>
        <taxon>Ascomycota</taxon>
        <taxon>Pezizomycotina</taxon>
        <taxon>Dothideomycetes</taxon>
        <taxon>Dothideomycetes incertae sedis</taxon>
        <taxon>Botryosphaeriales</taxon>
        <taxon>Phyllostictaceae</taxon>
        <taxon>Phyllosticta</taxon>
    </lineage>
</organism>
<evidence type="ECO:0000256" key="3">
    <source>
        <dbReference type="ARBA" id="ARBA00022771"/>
    </source>
</evidence>
<evidence type="ECO:0000256" key="6">
    <source>
        <dbReference type="PROSITE-ProRule" id="PRU00228"/>
    </source>
</evidence>
<protein>
    <submittedName>
        <fullName evidence="11">Uncharacterized protein</fullName>
    </submittedName>
</protein>
<evidence type="ECO:0000256" key="2">
    <source>
        <dbReference type="ARBA" id="ARBA00022737"/>
    </source>
</evidence>
<keyword evidence="5" id="KW-0106">Calcium</keyword>
<evidence type="ECO:0000256" key="5">
    <source>
        <dbReference type="ARBA" id="ARBA00022837"/>
    </source>
</evidence>
<evidence type="ECO:0000256" key="1">
    <source>
        <dbReference type="ARBA" id="ARBA00022723"/>
    </source>
</evidence>
<feature type="domain" description="EF-hand" evidence="10">
    <location>
        <begin position="406"/>
        <end position="441"/>
    </location>
</feature>
<feature type="compositionally biased region" description="Low complexity" evidence="7">
    <location>
        <begin position="1093"/>
        <end position="1107"/>
    </location>
</feature>
<keyword evidence="4" id="KW-0862">Zinc</keyword>
<evidence type="ECO:0000313" key="12">
    <source>
        <dbReference type="Proteomes" id="UP001360953"/>
    </source>
</evidence>
<feature type="region of interest" description="Disordered" evidence="7">
    <location>
        <begin position="606"/>
        <end position="677"/>
    </location>
</feature>
<feature type="domain" description="EF-hand" evidence="10">
    <location>
        <begin position="444"/>
        <end position="479"/>
    </location>
</feature>
<feature type="compositionally biased region" description="Basic and acidic residues" evidence="7">
    <location>
        <begin position="967"/>
        <end position="984"/>
    </location>
</feature>
<sequence length="1253" mass="140097">MLTPPLRMAAPSAPTAASLSRSRPVYAVLVGAFVLYAGYLLYVNRPAPSSHLHRSNAVHRRRNPRSRAQSQPADAAAGAEASEDQDAPLPERPYGIFVVSDPNDPSRRHRIPLVPGRLPDVNWFRNICHTDRETAEILVQDAQRQFLNIYLWEEVGSTTMVSSSGLMSESIYRRLIGWGIPRHQIVAAFTRHNTRVAQAQRPEADGTRETIVLPAGNDDETDVASLRDIGPGSTGNGANENSSGHALRKTLYYIAEEQARNKGIVHRGITCDGCRTNPIRGIRWRCTNCIDYDLCSDCEATDIHPKTHMFQKVKVPARYLGYTRNPMPVYFPGNPGFMPNMVPNAVRRSLEQSTGYEPEEIDGLWEQFTCLANVQWEQDPNKLGARIDRRAFDKSFVPRYTAKVPAQNLVYDRVFSFFDTDQNGFIDFVEFVEGMNMIRTSTTSSVPKLRKIFDCYDIDRDGCVNRKDFLRIFRAYFTILKEKTRDMLMVAEEHLSVAGAMDTITSSQPLSAAFLGGPNFNRERRDNLRNKTYNQTDHDPEPGQNVVNDSSNDTRDRFEFIAEAGRLRRLGPTFDGEGLYGSERTEQQALRDRWRRREFYIDEEEGFATPSGWNDDMSDPVDGTATPAGDSADAQSPAYRRPSHSRSSSRVRFADDLESDARSDVSTSSRPVGERWGGYDIPHAEEDLGQDILYQVSQQGCNEMLDPIFKRKEDLYIEMILTKAERLHWKNEIDGFVQEMRSEFGVDFAKDRLTWSEEFEQVLEVSLKFAALIAGRSWTAISNTQKTERTEQSKPDPVEGFVAAALNHLKWDVGDVGAAVPDSNSLVPGLIPGDGFTRLINGLRAAKPLVTAAVQRVNDFKTSISPTDAARWHAKLEVELVYAELDEMLELCHQREEEYYFETANTSDEEHDSAEESEVDEDHTQRPMVPTPSQERQSRPAAELVRDPTMPQFRPNSAIEANAEDTQPTRDPDFTLPFDVRRANDPTTAEHSSPPRSATDSDDSMPTLESVCPPRSGSPPPQVDRAHSSGSSSPLPPLEDPEGDAEHEALISAVSLFNSMSNDHSSGPSFPRQARDSSPSPEIRLTNGNIVADGNSETSASSTSSASGDHDDDDDDEDEDDGEEEEGDSGDEEEGANLPRGALALNSLSLPDELLAFFDHAYRDERIRELVTASSEKYQTINKHINEAFRRRKDHSGKPSPERMARLAILEGVQAEVAERGAGVLTFDEFKEILEKEAGVLIFVENWLELGSL</sequence>
<dbReference type="PROSITE" id="PS01357">
    <property type="entry name" value="ZF_ZZ_1"/>
    <property type="match status" value="1"/>
</dbReference>
<dbReference type="CDD" id="cd00051">
    <property type="entry name" value="EFh"/>
    <property type="match status" value="1"/>
</dbReference>
<evidence type="ECO:0000259" key="10">
    <source>
        <dbReference type="PROSITE" id="PS50222"/>
    </source>
</evidence>
<dbReference type="InterPro" id="IPR000433">
    <property type="entry name" value="Znf_ZZ"/>
</dbReference>
<dbReference type="PROSITE" id="PS50222">
    <property type="entry name" value="EF_HAND_2"/>
    <property type="match status" value="2"/>
</dbReference>
<dbReference type="InterPro" id="IPR018247">
    <property type="entry name" value="EF_Hand_1_Ca_BS"/>
</dbReference>
<feature type="compositionally biased region" description="Acidic residues" evidence="7">
    <location>
        <begin position="1110"/>
        <end position="1135"/>
    </location>
</feature>
<dbReference type="EMBL" id="JBBPEH010000001">
    <property type="protein sequence ID" value="KAK7544490.1"/>
    <property type="molecule type" value="Genomic_DNA"/>
</dbReference>
<dbReference type="InterPro" id="IPR011992">
    <property type="entry name" value="EF-hand-dom_pair"/>
</dbReference>
<keyword evidence="3 6" id="KW-0863">Zinc-finger</keyword>
<dbReference type="CDD" id="cd02340">
    <property type="entry name" value="ZZ_NBR1_like"/>
    <property type="match status" value="1"/>
</dbReference>
<feature type="compositionally biased region" description="Basic and acidic residues" evidence="7">
    <location>
        <begin position="652"/>
        <end position="663"/>
    </location>
</feature>
<keyword evidence="12" id="KW-1185">Reference proteome</keyword>
<feature type="region of interest" description="Disordered" evidence="7">
    <location>
        <begin position="50"/>
        <end position="93"/>
    </location>
</feature>
<evidence type="ECO:0000256" key="7">
    <source>
        <dbReference type="SAM" id="MobiDB-lite"/>
    </source>
</evidence>
<dbReference type="SUPFAM" id="SSF57850">
    <property type="entry name" value="RING/U-box"/>
    <property type="match status" value="1"/>
</dbReference>
<dbReference type="SUPFAM" id="SSF47473">
    <property type="entry name" value="EF-hand"/>
    <property type="match status" value="1"/>
</dbReference>
<feature type="compositionally biased region" description="Polar residues" evidence="7">
    <location>
        <begin position="985"/>
        <end position="998"/>
    </location>
</feature>
<dbReference type="InterPro" id="IPR028846">
    <property type="entry name" value="Recoverin"/>
</dbReference>
<dbReference type="InterPro" id="IPR043145">
    <property type="entry name" value="Znf_ZZ_sf"/>
</dbReference>
<dbReference type="Gene3D" id="3.30.60.90">
    <property type="match status" value="1"/>
</dbReference>
<feature type="compositionally biased region" description="Polar residues" evidence="7">
    <location>
        <begin position="1055"/>
        <end position="1068"/>
    </location>
</feature>
<dbReference type="PROSITE" id="PS00018">
    <property type="entry name" value="EF_HAND_1"/>
    <property type="match status" value="2"/>
</dbReference>
<dbReference type="GeneID" id="92031631"/>
<keyword evidence="8" id="KW-0472">Membrane</keyword>
<evidence type="ECO:0000313" key="11">
    <source>
        <dbReference type="EMBL" id="KAK7544490.1"/>
    </source>
</evidence>
<feature type="compositionally biased region" description="Acidic residues" evidence="7">
    <location>
        <begin position="907"/>
        <end position="921"/>
    </location>
</feature>
<feature type="transmembrane region" description="Helical" evidence="8">
    <location>
        <begin position="25"/>
        <end position="42"/>
    </location>
</feature>
<dbReference type="Gene3D" id="1.10.238.10">
    <property type="entry name" value="EF-hand"/>
    <property type="match status" value="1"/>
</dbReference>
<feature type="domain" description="ZZ-type" evidence="9">
    <location>
        <begin position="266"/>
        <end position="318"/>
    </location>
</feature>
<feature type="region of interest" description="Disordered" evidence="7">
    <location>
        <begin position="531"/>
        <end position="554"/>
    </location>
</feature>
<gene>
    <name evidence="11" type="ORF">J3D65DRAFT_609748</name>
</gene>
<name>A0ABR1MAK3_9PEZI</name>
<dbReference type="InterPro" id="IPR002048">
    <property type="entry name" value="EF_hand_dom"/>
</dbReference>
<keyword evidence="8" id="KW-1133">Transmembrane helix</keyword>
<dbReference type="PANTHER" id="PTHR23055">
    <property type="entry name" value="CALCIUM BINDING PROTEINS"/>
    <property type="match status" value="1"/>
</dbReference>